<dbReference type="CDD" id="cd14792">
    <property type="entry name" value="GH27"/>
    <property type="match status" value="1"/>
</dbReference>
<dbReference type="Pfam" id="PF16499">
    <property type="entry name" value="Melibiase_2"/>
    <property type="match status" value="1"/>
</dbReference>
<dbReference type="InterPro" id="IPR013780">
    <property type="entry name" value="Glyco_hydro_b"/>
</dbReference>
<dbReference type="GO" id="GO:0004557">
    <property type="term" value="F:alpha-galactosidase activity"/>
    <property type="evidence" value="ECO:0007669"/>
    <property type="project" value="UniProtKB-EC"/>
</dbReference>
<sequence length="551" mass="59283">MASSPVALALLTALAARASAKTVKTPTPQMGWNSYNYYNCYPNEKIMKDNAHAVVDTGLAEAGYTTITTDCGWPAEDRAADGQLVWNPELFPSGGGKELGDYIHNLGLKFGVYSGGGYFQCGSTDQPASLDHEFTDAKSFAAWGADSLKYDNCYAVQPDVMVDYVHPDAVSPDRFITMAEAINATDKDMLYQVCQWGTGEDLGIWVPKIGNSWRISNDIYNGWRSIWRITNQVVPFYKYTGPGAFPDMDMLIVGLNALSIEEEKFHMAMWSINKSPLTLGAPAIPALVPEHTLSIVANKEVIAINQDPLAKQAQLVRRYTEDEWDVWAGELSGDRLVVGLANWSNDSQTVGVDLAAVLGVASAKARDVWAASDVGALEGTYETELKGHELRLLVLSDITKSEAVHTSAGYYSAGDDGALLGSAAKVACSSSQCLPTGSKVGNIGSGAGVKFEGVEAKSEGKKLLGVDFINYEVALDSAWDFGSNTRNLTISVNGGDAKRWAFPISGGNWFDTGRLLVEVDGFKSDASNTVEFKASGSAWAPDLVGFEVFES</sequence>
<evidence type="ECO:0000259" key="9">
    <source>
        <dbReference type="Pfam" id="PF17801"/>
    </source>
</evidence>
<accession>A0A8H6IU41</accession>
<proteinExistence type="inferred from homology"/>
<evidence type="ECO:0000256" key="7">
    <source>
        <dbReference type="RuleBase" id="RU361168"/>
    </source>
</evidence>
<evidence type="ECO:0000256" key="6">
    <source>
        <dbReference type="ARBA" id="ARBA00023295"/>
    </source>
</evidence>
<dbReference type="InterPro" id="IPR013785">
    <property type="entry name" value="Aldolase_TIM"/>
</dbReference>
<keyword evidence="11" id="KW-1185">Reference proteome</keyword>
<dbReference type="PRINTS" id="PR00740">
    <property type="entry name" value="GLHYDRLASE27"/>
</dbReference>
<dbReference type="Gene3D" id="3.20.20.70">
    <property type="entry name" value="Aldolase class I"/>
    <property type="match status" value="1"/>
</dbReference>
<dbReference type="Pfam" id="PF17801">
    <property type="entry name" value="Melibiase_C"/>
    <property type="match status" value="1"/>
</dbReference>
<keyword evidence="7" id="KW-1015">Disulfide bond</keyword>
<dbReference type="SUPFAM" id="SSF51011">
    <property type="entry name" value="Glycosyl hydrolase domain"/>
    <property type="match status" value="1"/>
</dbReference>
<dbReference type="InterPro" id="IPR041233">
    <property type="entry name" value="Melibiase_C"/>
</dbReference>
<evidence type="ECO:0000256" key="8">
    <source>
        <dbReference type="SAM" id="SignalP"/>
    </source>
</evidence>
<comment type="caution">
    <text evidence="10">The sequence shown here is derived from an EMBL/GenBank/DDBJ whole genome shotgun (WGS) entry which is preliminary data.</text>
</comment>
<evidence type="ECO:0000256" key="4">
    <source>
        <dbReference type="ARBA" id="ARBA00022729"/>
    </source>
</evidence>
<keyword evidence="6 7" id="KW-0326">Glycosidase</keyword>
<keyword evidence="4 8" id="KW-0732">Signal</keyword>
<evidence type="ECO:0000256" key="5">
    <source>
        <dbReference type="ARBA" id="ARBA00022801"/>
    </source>
</evidence>
<keyword evidence="5 7" id="KW-0378">Hydrolase</keyword>
<evidence type="ECO:0000256" key="1">
    <source>
        <dbReference type="ARBA" id="ARBA00001255"/>
    </source>
</evidence>
<dbReference type="AlphaFoldDB" id="A0A8H6IU41"/>
<evidence type="ECO:0000313" key="11">
    <source>
        <dbReference type="Proteomes" id="UP000652219"/>
    </source>
</evidence>
<comment type="similarity">
    <text evidence="2 7">Belongs to the glycosyl hydrolase 27 family.</text>
</comment>
<comment type="catalytic activity">
    <reaction evidence="1 7">
        <text>Hydrolysis of terminal, non-reducing alpha-D-galactose residues in alpha-D-galactosides, including galactose oligosaccharides, galactomannans and galactolipids.</text>
        <dbReference type="EC" id="3.2.1.22"/>
    </reaction>
</comment>
<dbReference type="Gene3D" id="2.60.40.1180">
    <property type="entry name" value="Golgi alpha-mannosidase II"/>
    <property type="match status" value="1"/>
</dbReference>
<dbReference type="Proteomes" id="UP000652219">
    <property type="component" value="Unassembled WGS sequence"/>
</dbReference>
<feature type="chain" id="PRO_5034047395" description="Alpha-galactosidase" evidence="8">
    <location>
        <begin position="21"/>
        <end position="551"/>
    </location>
</feature>
<dbReference type="FunFam" id="3.20.20.70:FF:000197">
    <property type="entry name" value="Alpha-galactosidase"/>
    <property type="match status" value="1"/>
</dbReference>
<feature type="domain" description="Alpha galactosidase C-terminal" evidence="9">
    <location>
        <begin position="321"/>
        <end position="395"/>
    </location>
</feature>
<dbReference type="GO" id="GO:0005975">
    <property type="term" value="P:carbohydrate metabolic process"/>
    <property type="evidence" value="ECO:0007669"/>
    <property type="project" value="InterPro"/>
</dbReference>
<dbReference type="PANTHER" id="PTHR11452">
    <property type="entry name" value="ALPHA-GALACTOSIDASE/ALPHA-N-ACETYLGALACTOSAMINIDASE"/>
    <property type="match status" value="1"/>
</dbReference>
<dbReference type="EMBL" id="WIGN01000362">
    <property type="protein sequence ID" value="KAF6796973.1"/>
    <property type="molecule type" value="Genomic_DNA"/>
</dbReference>
<dbReference type="PANTHER" id="PTHR11452:SF75">
    <property type="entry name" value="ALPHA-GALACTOSIDASE MEL1"/>
    <property type="match status" value="1"/>
</dbReference>
<organism evidence="10 11">
    <name type="scientific">Colletotrichum sojae</name>
    <dbReference type="NCBI Taxonomy" id="2175907"/>
    <lineage>
        <taxon>Eukaryota</taxon>
        <taxon>Fungi</taxon>
        <taxon>Dikarya</taxon>
        <taxon>Ascomycota</taxon>
        <taxon>Pezizomycotina</taxon>
        <taxon>Sordariomycetes</taxon>
        <taxon>Hypocreomycetidae</taxon>
        <taxon>Glomerellales</taxon>
        <taxon>Glomerellaceae</taxon>
        <taxon>Colletotrichum</taxon>
        <taxon>Colletotrichum orchidearum species complex</taxon>
    </lineage>
</organism>
<dbReference type="Gene3D" id="2.60.120.260">
    <property type="entry name" value="Galactose-binding domain-like"/>
    <property type="match status" value="1"/>
</dbReference>
<gene>
    <name evidence="10" type="ORF">CSOJ01_13089</name>
</gene>
<evidence type="ECO:0000313" key="10">
    <source>
        <dbReference type="EMBL" id="KAF6796973.1"/>
    </source>
</evidence>
<dbReference type="CDD" id="cd04081">
    <property type="entry name" value="CBM35_galactosidase-like"/>
    <property type="match status" value="1"/>
</dbReference>
<dbReference type="EC" id="3.2.1.22" evidence="3 7"/>
<dbReference type="InterPro" id="IPR002241">
    <property type="entry name" value="Glyco_hydro_27"/>
</dbReference>
<feature type="signal peptide" evidence="8">
    <location>
        <begin position="1"/>
        <end position="20"/>
    </location>
</feature>
<evidence type="ECO:0000256" key="3">
    <source>
        <dbReference type="ARBA" id="ARBA00012755"/>
    </source>
</evidence>
<reference evidence="10 11" key="1">
    <citation type="journal article" date="2020" name="Phytopathology">
        <title>Genome Sequence Resources of Colletotrichum truncatum, C. plurivorum, C. musicola, and C. sojae: Four Species Pathogenic to Soybean (Glycine max).</title>
        <authorList>
            <person name="Rogerio F."/>
            <person name="Boufleur T.R."/>
            <person name="Ciampi-Guillardi M."/>
            <person name="Sukno S.A."/>
            <person name="Thon M.R."/>
            <person name="Massola Junior N.S."/>
            <person name="Baroncelli R."/>
        </authorList>
    </citation>
    <scope>NUCLEOTIDE SEQUENCE [LARGE SCALE GENOMIC DNA]</scope>
    <source>
        <strain evidence="10 11">LFN0009</strain>
    </source>
</reference>
<protein>
    <recommendedName>
        <fullName evidence="3 7">Alpha-galactosidase</fullName>
        <ecNumber evidence="3 7">3.2.1.22</ecNumber>
    </recommendedName>
    <alternativeName>
        <fullName evidence="7">Melibiase</fullName>
    </alternativeName>
</protein>
<name>A0A8H6IU41_9PEZI</name>
<dbReference type="SUPFAM" id="SSF51445">
    <property type="entry name" value="(Trans)glycosidases"/>
    <property type="match status" value="1"/>
</dbReference>
<dbReference type="InterPro" id="IPR017853">
    <property type="entry name" value="GH"/>
</dbReference>
<evidence type="ECO:0000256" key="2">
    <source>
        <dbReference type="ARBA" id="ARBA00009743"/>
    </source>
</evidence>